<name>A0ABV5N0K8_9ACTN</name>
<dbReference type="RefSeq" id="WP_381346212.1">
    <property type="nucleotide sequence ID" value="NZ_JBHMCY010000022.1"/>
</dbReference>
<feature type="signal peptide" evidence="1">
    <location>
        <begin position="1"/>
        <end position="28"/>
    </location>
</feature>
<dbReference type="Proteomes" id="UP001589709">
    <property type="component" value="Unassembled WGS sequence"/>
</dbReference>
<evidence type="ECO:0000256" key="1">
    <source>
        <dbReference type="SAM" id="SignalP"/>
    </source>
</evidence>
<protein>
    <recommendedName>
        <fullName evidence="4">DUF11 domain-containing protein</fullName>
    </recommendedName>
</protein>
<evidence type="ECO:0000313" key="2">
    <source>
        <dbReference type="EMBL" id="MFB9463818.1"/>
    </source>
</evidence>
<feature type="chain" id="PRO_5045454917" description="DUF11 domain-containing protein" evidence="1">
    <location>
        <begin position="29"/>
        <end position="445"/>
    </location>
</feature>
<evidence type="ECO:0000313" key="3">
    <source>
        <dbReference type="Proteomes" id="UP001589709"/>
    </source>
</evidence>
<keyword evidence="3" id="KW-1185">Reference proteome</keyword>
<dbReference type="InterPro" id="IPR013783">
    <property type="entry name" value="Ig-like_fold"/>
</dbReference>
<gene>
    <name evidence="2" type="ORF">ACFF45_14165</name>
</gene>
<dbReference type="Gene3D" id="2.60.40.10">
    <property type="entry name" value="Immunoglobulins"/>
    <property type="match status" value="1"/>
</dbReference>
<dbReference type="EMBL" id="JBHMCY010000022">
    <property type="protein sequence ID" value="MFB9463818.1"/>
    <property type="molecule type" value="Genomic_DNA"/>
</dbReference>
<sequence>MRTFSVVRAAARIGACAVAAGLAATAMAAPAFAVSDTLWIQAPYESALLKAADGAQQGPATTLGLGLYHDNATYTVTDGRLTVDVSGLAGVADVTWPANCAPSGTTAVCTVPQVPTEYATQIQLTVRAAAGVEVGATGRITYQAKATTTGGELTAPQGFETTLRVTSGPDLALSGPSRAEGVTPGATVPVPFSVVNNGNEAARGVQVTLYATRGLLLDGLAPECTSTPVGEGTDAVKPVTRVDCAFDDVVEPGGSFTLPQQVRATVAPYALSERVDIVADPRGAEDVSPSDNGTVAEVKAVNTADFAVRGARVSGAAGETVRAALTFRNRGPAWIANLGSGDPVGVVDFTVPQGATVTGVPENCSGRTLQGDWYDGTVGAPRYVCDLPMWVAEKQTVTLPFQLRVDTVIPRATGAVTLKPPYGDGFAFDPNTANHQAKLVLNPPA</sequence>
<reference evidence="2 3" key="1">
    <citation type="submission" date="2024-09" db="EMBL/GenBank/DDBJ databases">
        <authorList>
            <person name="Sun Q."/>
            <person name="Mori K."/>
        </authorList>
    </citation>
    <scope>NUCLEOTIDE SEQUENCE [LARGE SCALE GENOMIC DNA]</scope>
    <source>
        <strain evidence="2 3">JCM 6917</strain>
    </source>
</reference>
<organism evidence="2 3">
    <name type="scientific">Streptomyces cinereospinus</name>
    <dbReference type="NCBI Taxonomy" id="285561"/>
    <lineage>
        <taxon>Bacteria</taxon>
        <taxon>Bacillati</taxon>
        <taxon>Actinomycetota</taxon>
        <taxon>Actinomycetes</taxon>
        <taxon>Kitasatosporales</taxon>
        <taxon>Streptomycetaceae</taxon>
        <taxon>Streptomyces</taxon>
    </lineage>
</organism>
<proteinExistence type="predicted"/>
<evidence type="ECO:0008006" key="4">
    <source>
        <dbReference type="Google" id="ProtNLM"/>
    </source>
</evidence>
<accession>A0ABV5N0K8</accession>
<keyword evidence="1" id="KW-0732">Signal</keyword>
<comment type="caution">
    <text evidence="2">The sequence shown here is derived from an EMBL/GenBank/DDBJ whole genome shotgun (WGS) entry which is preliminary data.</text>
</comment>